<dbReference type="RefSeq" id="WP_101144303.1">
    <property type="nucleotide sequence ID" value="NZ_CP073801.1"/>
</dbReference>
<gene>
    <name evidence="1" type="ORF">CW686_09780</name>
</gene>
<comment type="caution">
    <text evidence="1">The sequence shown here is derived from an EMBL/GenBank/DDBJ whole genome shotgun (WGS) entry which is preliminary data.</text>
</comment>
<sequence>MADTKSIIQQVIPNLNETEHLYLTLLAANGNRINKDSIQTEYVLPNLVKAGLIEASSGKIFEIPNELINFYNELHLNSEYEWIEAPTDEETAYESDMLKANLEQYRSQLEIETNIHAMIENWSNKDLKTHLQTLSDEDIIGIIRFYQLEEQSDKNSNINTIHQAFFKDFTMIQKMMKYMDFELQLNIENALQFGYDNFTYMKGATREIFAFSHDFNEILFVPKDVLEHFKKLKASGIINPEIEKIKFYRGIMNLYGFVRLDFMQQVYKKVYRKDITSDDIKQDITTYFPNLIPNIKGNWVKHEIYSHQQMDLDVMFSNMEYYTPVNVEQIYKYVQNSYVENNKLKEDLKTELKHNMKGEHIYPQQVEALFNEIIETFRVTDSFETAFEFVADLGARQMISIVPTENLTKLLKTMYTEVRLWRIGGHKVIEMPEYRQQKKSRVVSYKKRKKKR</sequence>
<proteinExistence type="predicted"/>
<dbReference type="Proteomes" id="UP000233482">
    <property type="component" value="Unassembled WGS sequence"/>
</dbReference>
<evidence type="ECO:0000313" key="1">
    <source>
        <dbReference type="EMBL" id="PKE25550.1"/>
    </source>
</evidence>
<dbReference type="EMBL" id="PIXC01000023">
    <property type="protein sequence ID" value="PKE25550.1"/>
    <property type="molecule type" value="Genomic_DNA"/>
</dbReference>
<organism evidence="1 2">
    <name type="scientific">Macrococcoides caseolyticum</name>
    <dbReference type="NCBI Taxonomy" id="69966"/>
    <lineage>
        <taxon>Bacteria</taxon>
        <taxon>Bacillati</taxon>
        <taxon>Bacillota</taxon>
        <taxon>Bacilli</taxon>
        <taxon>Bacillales</taxon>
        <taxon>Staphylococcaceae</taxon>
        <taxon>Macrococcoides</taxon>
    </lineage>
</organism>
<name>A0A855GK82_9STAP</name>
<protein>
    <submittedName>
        <fullName evidence="1">Uncharacterized protein</fullName>
    </submittedName>
</protein>
<dbReference type="AlphaFoldDB" id="A0A855GK82"/>
<evidence type="ECO:0000313" key="2">
    <source>
        <dbReference type="Proteomes" id="UP000233482"/>
    </source>
</evidence>
<accession>A0A855GK82</accession>
<reference evidence="1 2" key="1">
    <citation type="submission" date="2017-12" db="EMBL/GenBank/DDBJ databases">
        <title>Genomics of Macrococcus caseolyticus.</title>
        <authorList>
            <person name="MacFadyen A.C."/>
            <person name="Paterson G.K."/>
        </authorList>
    </citation>
    <scope>NUCLEOTIDE SEQUENCE [LARGE SCALE GENOMIC DNA]</scope>
    <source>
        <strain evidence="1 2">5788_EF188</strain>
    </source>
</reference>